<sequence length="188" mass="20795">MRTKVYRARVPLVGMEWTRGVVDRMPRVGGARDRARDAINKHVVVLLVGEEDDERKGSAAAAAAATATATATGKKDDEGEGDRVVCFDFLPVEPTRPETVVRMVLNLPTRGETRERQFRRGRKARDCWDLEGEAPNTHEANLARAREFSDTYCTSISLLGNNCETYAEGLVRHLLERTVAHGTADGNT</sequence>
<keyword evidence="2" id="KW-1185">Reference proteome</keyword>
<dbReference type="AlphaFoldDB" id="A0A5B8ME21"/>
<protein>
    <submittedName>
        <fullName evidence="1">Uncharacterized protein</fullName>
    </submittedName>
</protein>
<dbReference type="EMBL" id="CP031035">
    <property type="protein sequence ID" value="QDZ18511.1"/>
    <property type="molecule type" value="Genomic_DNA"/>
</dbReference>
<evidence type="ECO:0000313" key="1">
    <source>
        <dbReference type="EMBL" id="QDZ18511.1"/>
    </source>
</evidence>
<organism evidence="1 2">
    <name type="scientific">Chloropicon primus</name>
    <dbReference type="NCBI Taxonomy" id="1764295"/>
    <lineage>
        <taxon>Eukaryota</taxon>
        <taxon>Viridiplantae</taxon>
        <taxon>Chlorophyta</taxon>
        <taxon>Chloropicophyceae</taxon>
        <taxon>Chloropicales</taxon>
        <taxon>Chloropicaceae</taxon>
        <taxon>Chloropicon</taxon>
    </lineage>
</organism>
<proteinExistence type="predicted"/>
<evidence type="ECO:0000313" key="2">
    <source>
        <dbReference type="Proteomes" id="UP000316726"/>
    </source>
</evidence>
<name>A0A5B8ME21_9CHLO</name>
<dbReference type="Proteomes" id="UP000316726">
    <property type="component" value="Chromosome 2"/>
</dbReference>
<reference evidence="1 2" key="1">
    <citation type="submission" date="2018-07" db="EMBL/GenBank/DDBJ databases">
        <title>The complete nuclear genome of the prasinophyte Chloropicon primus (CCMP1205).</title>
        <authorList>
            <person name="Pombert J.-F."/>
            <person name="Otis C."/>
            <person name="Turmel M."/>
            <person name="Lemieux C."/>
        </authorList>
    </citation>
    <scope>NUCLEOTIDE SEQUENCE [LARGE SCALE GENOMIC DNA]</scope>
    <source>
        <strain evidence="1 2">CCMP1205</strain>
    </source>
</reference>
<gene>
    <name evidence="1" type="ORF">A3770_02p10290</name>
</gene>
<accession>A0A5B8ME21</accession>